<feature type="chain" id="PRO_5039141387" description="Malectin domain-containing protein" evidence="10">
    <location>
        <begin position="23"/>
        <end position="432"/>
    </location>
</feature>
<dbReference type="Proteomes" id="UP000008366">
    <property type="component" value="Unassembled WGS sequence"/>
</dbReference>
<comment type="subcellular location">
    <subcellularLocation>
        <location evidence="1">Endoplasmic reticulum membrane</location>
        <topology evidence="1">Single-pass type I membrane protein</topology>
    </subcellularLocation>
</comment>
<comment type="similarity">
    <text evidence="2">Belongs to the malectin family.</text>
</comment>
<evidence type="ECO:0000256" key="7">
    <source>
        <dbReference type="ARBA" id="ARBA00023136"/>
    </source>
</evidence>
<name>K6WW68_9MICO</name>
<dbReference type="GO" id="GO:0016020">
    <property type="term" value="C:membrane"/>
    <property type="evidence" value="ECO:0007669"/>
    <property type="project" value="TreeGrafter"/>
</dbReference>
<evidence type="ECO:0000256" key="3">
    <source>
        <dbReference type="ARBA" id="ARBA00022692"/>
    </source>
</evidence>
<dbReference type="OrthoDB" id="9806701at2"/>
<keyword evidence="8" id="KW-0325">Glycoprotein</keyword>
<keyword evidence="5" id="KW-0256">Endoplasmic reticulum</keyword>
<evidence type="ECO:0000256" key="1">
    <source>
        <dbReference type="ARBA" id="ARBA00004115"/>
    </source>
</evidence>
<dbReference type="InterPro" id="IPR008979">
    <property type="entry name" value="Galactose-bd-like_sf"/>
</dbReference>
<evidence type="ECO:0000259" key="11">
    <source>
        <dbReference type="Pfam" id="PF11721"/>
    </source>
</evidence>
<evidence type="ECO:0000313" key="13">
    <source>
        <dbReference type="Proteomes" id="UP000008366"/>
    </source>
</evidence>
<feature type="domain" description="Malectin" evidence="11">
    <location>
        <begin position="39"/>
        <end position="170"/>
    </location>
</feature>
<dbReference type="STRING" id="1184609.KILIM_099_00100"/>
<dbReference type="Pfam" id="PF14099">
    <property type="entry name" value="Polysacc_lyase"/>
    <property type="match status" value="1"/>
</dbReference>
<evidence type="ECO:0000256" key="10">
    <source>
        <dbReference type="SAM" id="SignalP"/>
    </source>
</evidence>
<evidence type="ECO:0000256" key="5">
    <source>
        <dbReference type="ARBA" id="ARBA00022824"/>
    </source>
</evidence>
<keyword evidence="9" id="KW-0119">Carbohydrate metabolism</keyword>
<keyword evidence="3" id="KW-0812">Transmembrane</keyword>
<dbReference type="eggNOG" id="COG4124">
    <property type="taxonomic scope" value="Bacteria"/>
</dbReference>
<dbReference type="AlphaFoldDB" id="K6WW68"/>
<dbReference type="RefSeq" id="WP_006594618.1">
    <property type="nucleotide sequence ID" value="NZ_BAHD01000099.1"/>
</dbReference>
<keyword evidence="4 10" id="KW-0732">Signal</keyword>
<accession>K6WW68</accession>
<gene>
    <name evidence="12" type="ORF">KILIM_099_00100</name>
</gene>
<dbReference type="EMBL" id="BAHD01000099">
    <property type="protein sequence ID" value="GAB98086.1"/>
    <property type="molecule type" value="Genomic_DNA"/>
</dbReference>
<organism evidence="12 13">
    <name type="scientific">Kineosphaera limosa NBRC 100340</name>
    <dbReference type="NCBI Taxonomy" id="1184609"/>
    <lineage>
        <taxon>Bacteria</taxon>
        <taxon>Bacillati</taxon>
        <taxon>Actinomycetota</taxon>
        <taxon>Actinomycetes</taxon>
        <taxon>Micrococcales</taxon>
        <taxon>Dermatophilaceae</taxon>
        <taxon>Kineosphaera</taxon>
    </lineage>
</organism>
<dbReference type="Gene3D" id="2.60.120.430">
    <property type="entry name" value="Galactose-binding lectin"/>
    <property type="match status" value="1"/>
</dbReference>
<dbReference type="InterPro" id="IPR021720">
    <property type="entry name" value="Malectin_dom"/>
</dbReference>
<dbReference type="InterPro" id="IPR039155">
    <property type="entry name" value="MLEC"/>
</dbReference>
<evidence type="ECO:0000256" key="4">
    <source>
        <dbReference type="ARBA" id="ARBA00022729"/>
    </source>
</evidence>
<keyword evidence="7" id="KW-0472">Membrane</keyword>
<keyword evidence="6" id="KW-1133">Transmembrane helix</keyword>
<protein>
    <recommendedName>
        <fullName evidence="11">Malectin domain-containing protein</fullName>
    </recommendedName>
</protein>
<dbReference type="Gene3D" id="2.60.120.200">
    <property type="match status" value="1"/>
</dbReference>
<dbReference type="InterPro" id="IPR025975">
    <property type="entry name" value="Polysacc_lyase"/>
</dbReference>
<evidence type="ECO:0000256" key="8">
    <source>
        <dbReference type="ARBA" id="ARBA00023180"/>
    </source>
</evidence>
<proteinExistence type="inferred from homology"/>
<dbReference type="PANTHER" id="PTHR13460">
    <property type="match status" value="1"/>
</dbReference>
<dbReference type="PANTHER" id="PTHR13460:SF0">
    <property type="entry name" value="MALECTIN"/>
    <property type="match status" value="1"/>
</dbReference>
<feature type="signal peptide" evidence="10">
    <location>
        <begin position="1"/>
        <end position="22"/>
    </location>
</feature>
<dbReference type="GO" id="GO:0030246">
    <property type="term" value="F:carbohydrate binding"/>
    <property type="evidence" value="ECO:0007669"/>
    <property type="project" value="InterPro"/>
</dbReference>
<dbReference type="SUPFAM" id="SSF49785">
    <property type="entry name" value="Galactose-binding domain-like"/>
    <property type="match status" value="1"/>
</dbReference>
<dbReference type="Pfam" id="PF11721">
    <property type="entry name" value="Malectin"/>
    <property type="match status" value="1"/>
</dbReference>
<evidence type="ECO:0000256" key="2">
    <source>
        <dbReference type="ARBA" id="ARBA00009141"/>
    </source>
</evidence>
<sequence>MRSRARTLLTTGLGALTIAALAAVPLVPAHANSHTVVNARINARWSAVVDSAGQTWSARSGFVGALGRSDNLKDKPIAGTNDDILYQSNVWGMTGFKRAVPNGNYQVRLLMAEDYHSAPGKRVFNVLSEGKLALQNIDIFAAVGAQATAYERIFTTTVADGSLDLSFVARVNRPLVSAIEIIQVPTAGGPGYTPPITPTGPTVGLLATNPDVSGGGEQPVSGNGMLRFAAGAGNSRSEVFWGNSVEGRFRLSRGTTVTTTFQMRHSFSDPATGTKPNPSTWHTLYQLHGPTLKNAWPSPPITIAWQDGTYRVGGGVNVPTSTGGQVNHGTWYQPYAPAPENQWRTFKVETFLDGPGRGWVSVWIDGEPYLQRWKPRAGTMYTDSGAYSHKEISVKSGLYTGTNSPTWSRWVEQRSLTMTIASPTGTRTAVFN</sequence>
<keyword evidence="13" id="KW-1185">Reference proteome</keyword>
<evidence type="ECO:0000256" key="6">
    <source>
        <dbReference type="ARBA" id="ARBA00022989"/>
    </source>
</evidence>
<reference evidence="12 13" key="1">
    <citation type="submission" date="2012-08" db="EMBL/GenBank/DDBJ databases">
        <title>Whole genome shotgun sequence of Kineosphaera limosa NBRC 100340.</title>
        <authorList>
            <person name="Yoshida I."/>
            <person name="Isaki S."/>
            <person name="Hosoyama A."/>
            <person name="Tsuchikane K."/>
            <person name="Katsumata H."/>
            <person name="Ando Y."/>
            <person name="Ohji S."/>
            <person name="Hamada M."/>
            <person name="Tamura T."/>
            <person name="Yamazoe A."/>
            <person name="Yamazaki S."/>
            <person name="Fujita N."/>
        </authorList>
    </citation>
    <scope>NUCLEOTIDE SEQUENCE [LARGE SCALE GENOMIC DNA]</scope>
    <source>
        <strain evidence="12 13">NBRC 100340</strain>
    </source>
</reference>
<evidence type="ECO:0000256" key="9">
    <source>
        <dbReference type="ARBA" id="ARBA00023277"/>
    </source>
</evidence>
<evidence type="ECO:0000313" key="12">
    <source>
        <dbReference type="EMBL" id="GAB98086.1"/>
    </source>
</evidence>
<comment type="caution">
    <text evidence="12">The sequence shown here is derived from an EMBL/GenBank/DDBJ whole genome shotgun (WGS) entry which is preliminary data.</text>
</comment>